<dbReference type="RefSeq" id="WP_009408356.1">
    <property type="nucleotide sequence ID" value="NZ_JAZDQJ010000003.1"/>
</dbReference>
<protein>
    <submittedName>
        <fullName evidence="2">Uncharacterized protein</fullName>
    </submittedName>
</protein>
<keyword evidence="3" id="KW-1185">Reference proteome</keyword>
<dbReference type="Proteomes" id="UP001335100">
    <property type="component" value="Unassembled WGS sequence"/>
</dbReference>
<dbReference type="EMBL" id="JAZDQJ010000003">
    <property type="protein sequence ID" value="MEE1932638.1"/>
    <property type="molecule type" value="Genomic_DNA"/>
</dbReference>
<feature type="compositionally biased region" description="Basic residues" evidence="1">
    <location>
        <begin position="43"/>
        <end position="56"/>
    </location>
</feature>
<feature type="region of interest" description="Disordered" evidence="1">
    <location>
        <begin position="35"/>
        <end position="56"/>
    </location>
</feature>
<proteinExistence type="predicted"/>
<evidence type="ECO:0000313" key="3">
    <source>
        <dbReference type="Proteomes" id="UP001335100"/>
    </source>
</evidence>
<reference evidence="2 3" key="1">
    <citation type="submission" date="2024-01" db="EMBL/GenBank/DDBJ databases">
        <title>Unpublished Manusciprt.</title>
        <authorList>
            <person name="Duman M."/>
            <person name="Valdes E.G."/>
            <person name="Ajmi N."/>
            <person name="Altun S."/>
            <person name="Saticioglu I.B."/>
        </authorList>
    </citation>
    <scope>NUCLEOTIDE SEQUENCE [LARGE SCALE GENOMIC DNA]</scope>
    <source>
        <strain evidence="2 3">148P</strain>
    </source>
</reference>
<name>A0ABU7HMA2_9PSED</name>
<organism evidence="2 3">
    <name type="scientific">Pseudomonas ulcerans</name>
    <dbReference type="NCBI Taxonomy" id="3115852"/>
    <lineage>
        <taxon>Bacteria</taxon>
        <taxon>Pseudomonadati</taxon>
        <taxon>Pseudomonadota</taxon>
        <taxon>Gammaproteobacteria</taxon>
        <taxon>Pseudomonadales</taxon>
        <taxon>Pseudomonadaceae</taxon>
        <taxon>Pseudomonas</taxon>
    </lineage>
</organism>
<evidence type="ECO:0000256" key="1">
    <source>
        <dbReference type="SAM" id="MobiDB-lite"/>
    </source>
</evidence>
<gene>
    <name evidence="2" type="ORF">V0R50_05340</name>
</gene>
<comment type="caution">
    <text evidence="2">The sequence shown here is derived from an EMBL/GenBank/DDBJ whole genome shotgun (WGS) entry which is preliminary data.</text>
</comment>
<evidence type="ECO:0000313" key="2">
    <source>
        <dbReference type="EMBL" id="MEE1932638.1"/>
    </source>
</evidence>
<accession>A0ABU7HMA2</accession>
<sequence>MSQDDNLIDFGAERARRIHDLNDKRLNEVRKAFEQAMPIGTAKKSKKKPKGKPGKR</sequence>